<dbReference type="AlphaFoldDB" id="A0ABD2MGN4"/>
<evidence type="ECO:0000313" key="2">
    <source>
        <dbReference type="Proteomes" id="UP001516400"/>
    </source>
</evidence>
<comment type="caution">
    <text evidence="1">The sequence shown here is derived from an EMBL/GenBank/DDBJ whole genome shotgun (WGS) entry which is preliminary data.</text>
</comment>
<accession>A0ABD2MGN4</accession>
<evidence type="ECO:0000313" key="1">
    <source>
        <dbReference type="EMBL" id="KAL3265502.1"/>
    </source>
</evidence>
<proteinExistence type="predicted"/>
<reference evidence="1 2" key="1">
    <citation type="journal article" date="2021" name="BMC Biol.">
        <title>Horizontally acquired antibacterial genes associated with adaptive radiation of ladybird beetles.</title>
        <authorList>
            <person name="Li H.S."/>
            <person name="Tang X.F."/>
            <person name="Huang Y.H."/>
            <person name="Xu Z.Y."/>
            <person name="Chen M.L."/>
            <person name="Du X.Y."/>
            <person name="Qiu B.Y."/>
            <person name="Chen P.T."/>
            <person name="Zhang W."/>
            <person name="Slipinski A."/>
            <person name="Escalona H.E."/>
            <person name="Waterhouse R.M."/>
            <person name="Zwick A."/>
            <person name="Pang H."/>
        </authorList>
    </citation>
    <scope>NUCLEOTIDE SEQUENCE [LARGE SCALE GENOMIC DNA]</scope>
    <source>
        <strain evidence="1">SYSU2018</strain>
    </source>
</reference>
<sequence>MVELTLKKAEEMCHIYEESRKQTIEMGGSKEAEVSLDSIRQSELTIRVEIMIASSVERDIARESAQLLVKFEKQQNSSYDSKEYLLNCISLEIMNAEFTNNNKNKNELVEHNVTNNVSIGCKIHTGAQCNVLPAKLFENPSDMDAGRKHKMQNANVNLIAYAETKIEVLRSTQLNCVIRSKEVSITFPIVNTGGRPILGFKTCSGQK</sequence>
<keyword evidence="2" id="KW-1185">Reference proteome</keyword>
<protein>
    <submittedName>
        <fullName evidence="1">Uncharacterized protein</fullName>
    </submittedName>
</protein>
<gene>
    <name evidence="1" type="ORF">HHI36_009706</name>
</gene>
<dbReference type="EMBL" id="JABFTP020000001">
    <property type="protein sequence ID" value="KAL3265502.1"/>
    <property type="molecule type" value="Genomic_DNA"/>
</dbReference>
<organism evidence="1 2">
    <name type="scientific">Cryptolaemus montrouzieri</name>
    <dbReference type="NCBI Taxonomy" id="559131"/>
    <lineage>
        <taxon>Eukaryota</taxon>
        <taxon>Metazoa</taxon>
        <taxon>Ecdysozoa</taxon>
        <taxon>Arthropoda</taxon>
        <taxon>Hexapoda</taxon>
        <taxon>Insecta</taxon>
        <taxon>Pterygota</taxon>
        <taxon>Neoptera</taxon>
        <taxon>Endopterygota</taxon>
        <taxon>Coleoptera</taxon>
        <taxon>Polyphaga</taxon>
        <taxon>Cucujiformia</taxon>
        <taxon>Coccinelloidea</taxon>
        <taxon>Coccinellidae</taxon>
        <taxon>Scymninae</taxon>
        <taxon>Scymnini</taxon>
        <taxon>Cryptolaemus</taxon>
    </lineage>
</organism>
<name>A0ABD2MGN4_9CUCU</name>
<dbReference type="Proteomes" id="UP001516400">
    <property type="component" value="Unassembled WGS sequence"/>
</dbReference>
<dbReference type="CDD" id="cd05481">
    <property type="entry name" value="retropepsin_like_LTR_1"/>
    <property type="match status" value="1"/>
</dbReference>